<reference evidence="2 3" key="1">
    <citation type="submission" date="2014-12" db="EMBL/GenBank/DDBJ databases">
        <title>Genome sequencing of Chryseobacterium taiwanense TPW19.</title>
        <authorList>
            <person name="Tan P.W."/>
            <person name="Chan K.-G."/>
        </authorList>
    </citation>
    <scope>NUCLEOTIDE SEQUENCE [LARGE SCALE GENOMIC DNA]</scope>
    <source>
        <strain evidence="2 3">TPW19</strain>
    </source>
</reference>
<dbReference type="RefSeq" id="WP_039371414.1">
    <property type="nucleotide sequence ID" value="NZ_JWTA01000015.1"/>
</dbReference>
<comment type="caution">
    <text evidence="2">The sequence shown here is derived from an EMBL/GenBank/DDBJ whole genome shotgun (WGS) entry which is preliminary data.</text>
</comment>
<gene>
    <name evidence="2" type="ORF">RM51_15120</name>
</gene>
<proteinExistence type="predicted"/>
<evidence type="ECO:0000256" key="1">
    <source>
        <dbReference type="SAM" id="Phobius"/>
    </source>
</evidence>
<keyword evidence="1" id="KW-1133">Transmembrane helix</keyword>
<keyword evidence="3" id="KW-1185">Reference proteome</keyword>
<sequence>MQIDWSKIISVGAILMSIITIIITKKNLKKQLRLSKLEEILEITFFLKGYYASVFRAFTFMKRGVYESTEENETQSLLEAKKYKDNLIEIMTREIVIDKISRLKILSNAYLSNSIKGGNLKIRIHVISDLYYNMYMFVYSEGYAMKIESNAIIPHLHEMESFVNKIEQDIIKEMKLGYKSIDNNLKEKYFKEQFEKDLQMYSKF</sequence>
<organism evidence="2 3">
    <name type="scientific">Chryseobacterium taiwanense</name>
    <dbReference type="NCBI Taxonomy" id="363331"/>
    <lineage>
        <taxon>Bacteria</taxon>
        <taxon>Pseudomonadati</taxon>
        <taxon>Bacteroidota</taxon>
        <taxon>Flavobacteriia</taxon>
        <taxon>Flavobacteriales</taxon>
        <taxon>Weeksellaceae</taxon>
        <taxon>Chryseobacterium group</taxon>
        <taxon>Chryseobacterium</taxon>
    </lineage>
</organism>
<evidence type="ECO:0008006" key="4">
    <source>
        <dbReference type="Google" id="ProtNLM"/>
    </source>
</evidence>
<keyword evidence="1" id="KW-0472">Membrane</keyword>
<evidence type="ECO:0000313" key="2">
    <source>
        <dbReference type="EMBL" id="KIC61727.1"/>
    </source>
</evidence>
<protein>
    <recommendedName>
        <fullName evidence="4">DUF4760 domain-containing protein</fullName>
    </recommendedName>
</protein>
<dbReference type="Proteomes" id="UP000031167">
    <property type="component" value="Unassembled WGS sequence"/>
</dbReference>
<keyword evidence="1" id="KW-0812">Transmembrane</keyword>
<name>A0A0B4CZD0_9FLAO</name>
<dbReference type="AlphaFoldDB" id="A0A0B4CZD0"/>
<dbReference type="EMBL" id="JWTA01000015">
    <property type="protein sequence ID" value="KIC61727.1"/>
    <property type="molecule type" value="Genomic_DNA"/>
</dbReference>
<dbReference type="STRING" id="363331.RM51_15120"/>
<dbReference type="OrthoDB" id="1444744at2"/>
<accession>A0A0B4CZD0</accession>
<evidence type="ECO:0000313" key="3">
    <source>
        <dbReference type="Proteomes" id="UP000031167"/>
    </source>
</evidence>
<feature type="transmembrane region" description="Helical" evidence="1">
    <location>
        <begin position="6"/>
        <end position="24"/>
    </location>
</feature>